<evidence type="ECO:0000313" key="1">
    <source>
        <dbReference type="EMBL" id="GAY78732.1"/>
    </source>
</evidence>
<dbReference type="Pfam" id="PF11372">
    <property type="entry name" value="DUF3173"/>
    <property type="match status" value="1"/>
</dbReference>
<reference evidence="1 2" key="1">
    <citation type="submission" date="2017-11" db="EMBL/GenBank/DDBJ databases">
        <title>Draft Genome Sequence of Sporolactobacillus inulinus NBRC 111894 Isolated from Koso, a Japanese Sugar-Vegetable Fermented Beverage.</title>
        <authorList>
            <person name="Chiou T.Y."/>
            <person name="Oshima K."/>
            <person name="Suda W."/>
            <person name="Hattori M."/>
            <person name="Takahashi T."/>
        </authorList>
    </citation>
    <scope>NUCLEOTIDE SEQUENCE [LARGE SCALE GENOMIC DNA]</scope>
    <source>
        <strain evidence="1 2">NBRC111894</strain>
    </source>
</reference>
<accession>A0A4Y1ZHR8</accession>
<evidence type="ECO:0008006" key="3">
    <source>
        <dbReference type="Google" id="ProtNLM"/>
    </source>
</evidence>
<gene>
    <name evidence="1" type="ORF">NBRC111894_4286</name>
</gene>
<proteinExistence type="predicted"/>
<name>A0A4Y1ZHR8_9BACL</name>
<evidence type="ECO:0000313" key="2">
    <source>
        <dbReference type="Proteomes" id="UP000319716"/>
    </source>
</evidence>
<dbReference type="Proteomes" id="UP000319716">
    <property type="component" value="Unassembled WGS sequence"/>
</dbReference>
<dbReference type="InterPro" id="IPR021512">
    <property type="entry name" value="DUF3173"/>
</dbReference>
<sequence>MSFAKAVRFANQLITIKTVILRFKLIELSFEVKGGMACLMNELITKDDLIKKGYSKYTAVNIIRQAKQIMVQQGYPFYNNKRLGRVPKETVESILGCGLELEKNTRG</sequence>
<dbReference type="AlphaFoldDB" id="A0A4Y1ZHR8"/>
<protein>
    <recommendedName>
        <fullName evidence="3">DUF3173 domain-containing protein</fullName>
    </recommendedName>
</protein>
<organism evidence="1 2">
    <name type="scientific">Sporolactobacillus inulinus</name>
    <dbReference type="NCBI Taxonomy" id="2078"/>
    <lineage>
        <taxon>Bacteria</taxon>
        <taxon>Bacillati</taxon>
        <taxon>Bacillota</taxon>
        <taxon>Bacilli</taxon>
        <taxon>Bacillales</taxon>
        <taxon>Sporolactobacillaceae</taxon>
        <taxon>Sporolactobacillus</taxon>
    </lineage>
</organism>
<dbReference type="EMBL" id="BEXB01000059">
    <property type="protein sequence ID" value="GAY78732.1"/>
    <property type="molecule type" value="Genomic_DNA"/>
</dbReference>
<comment type="caution">
    <text evidence="1">The sequence shown here is derived from an EMBL/GenBank/DDBJ whole genome shotgun (WGS) entry which is preliminary data.</text>
</comment>